<keyword evidence="2" id="KW-1185">Reference proteome</keyword>
<organism evidence="1 2">
    <name type="scientific">Donghicola tyrosinivorans</name>
    <dbReference type="NCBI Taxonomy" id="1652492"/>
    <lineage>
        <taxon>Bacteria</taxon>
        <taxon>Pseudomonadati</taxon>
        <taxon>Pseudomonadota</taxon>
        <taxon>Alphaproteobacteria</taxon>
        <taxon>Rhodobacterales</taxon>
        <taxon>Roseobacteraceae</taxon>
        <taxon>Donghicola</taxon>
    </lineage>
</organism>
<dbReference type="Proteomes" id="UP000238392">
    <property type="component" value="Unassembled WGS sequence"/>
</dbReference>
<reference evidence="1 2" key="1">
    <citation type="submission" date="2018-03" db="EMBL/GenBank/DDBJ databases">
        <title>Genomic Encyclopedia of Archaeal and Bacterial Type Strains, Phase II (KMG-II): from individual species to whole genera.</title>
        <authorList>
            <person name="Goeker M."/>
        </authorList>
    </citation>
    <scope>NUCLEOTIDE SEQUENCE [LARGE SCALE GENOMIC DNA]</scope>
    <source>
        <strain evidence="1 2">DSM 100212</strain>
    </source>
</reference>
<evidence type="ECO:0000313" key="1">
    <source>
        <dbReference type="EMBL" id="PRY82259.1"/>
    </source>
</evidence>
<protein>
    <recommendedName>
        <fullName evidence="3">Integrase-like protein</fullName>
    </recommendedName>
</protein>
<feature type="non-terminal residue" evidence="1">
    <location>
        <position position="1"/>
    </location>
</feature>
<name>A0A2T0W6D6_9RHOB</name>
<proteinExistence type="predicted"/>
<evidence type="ECO:0008006" key="3">
    <source>
        <dbReference type="Google" id="ProtNLM"/>
    </source>
</evidence>
<comment type="caution">
    <text evidence="1">The sequence shown here is derived from an EMBL/GenBank/DDBJ whole genome shotgun (WGS) entry which is preliminary data.</text>
</comment>
<accession>A0A2T0W6D6</accession>
<sequence length="51" mass="6026">PWKSVRDVEWETLKWVEWYNSRRLLGPIGYIPPAEAEEAFYANLKSLDMVA</sequence>
<gene>
    <name evidence="1" type="ORF">CLV74_1511</name>
</gene>
<dbReference type="AlphaFoldDB" id="A0A2T0W6D6"/>
<dbReference type="EMBL" id="PVTQ01000051">
    <property type="protein sequence ID" value="PRY82259.1"/>
    <property type="molecule type" value="Genomic_DNA"/>
</dbReference>
<evidence type="ECO:0000313" key="2">
    <source>
        <dbReference type="Proteomes" id="UP000238392"/>
    </source>
</evidence>